<evidence type="ECO:0000256" key="7">
    <source>
        <dbReference type="RuleBase" id="RU003406"/>
    </source>
</evidence>
<dbReference type="PANTHER" id="PTHR11739:SF4">
    <property type="entry name" value="CITRATE SYNTHASE, PEROXISOMAL"/>
    <property type="match status" value="1"/>
</dbReference>
<evidence type="ECO:0000256" key="3">
    <source>
        <dbReference type="ARBA" id="ARBA00022679"/>
    </source>
</evidence>
<dbReference type="PROSITE" id="PS00480">
    <property type="entry name" value="CITRATE_SYNTHASE"/>
    <property type="match status" value="1"/>
</dbReference>
<dbReference type="PANTHER" id="PTHR11739">
    <property type="entry name" value="CITRATE SYNTHASE"/>
    <property type="match status" value="1"/>
</dbReference>
<evidence type="ECO:0000256" key="2">
    <source>
        <dbReference type="ARBA" id="ARBA00010566"/>
    </source>
</evidence>
<dbReference type="InterPro" id="IPR019810">
    <property type="entry name" value="Citrate_synthase_AS"/>
</dbReference>
<dbReference type="GO" id="GO:0005975">
    <property type="term" value="P:carbohydrate metabolic process"/>
    <property type="evidence" value="ECO:0007669"/>
    <property type="project" value="TreeGrafter"/>
</dbReference>
<comment type="catalytic activity">
    <reaction evidence="4">
        <text>oxaloacetate + acetyl-CoA + H2O = citrate + CoA + H(+)</text>
        <dbReference type="Rhea" id="RHEA:16845"/>
        <dbReference type="ChEBI" id="CHEBI:15377"/>
        <dbReference type="ChEBI" id="CHEBI:15378"/>
        <dbReference type="ChEBI" id="CHEBI:16452"/>
        <dbReference type="ChEBI" id="CHEBI:16947"/>
        <dbReference type="ChEBI" id="CHEBI:57287"/>
        <dbReference type="ChEBI" id="CHEBI:57288"/>
        <dbReference type="EC" id="2.3.3.16"/>
    </reaction>
</comment>
<dbReference type="CDD" id="cd06109">
    <property type="entry name" value="BsCS-I_like"/>
    <property type="match status" value="1"/>
</dbReference>
<dbReference type="GO" id="GO:0036440">
    <property type="term" value="F:citrate synthase activity"/>
    <property type="evidence" value="ECO:0007669"/>
    <property type="project" value="UniProtKB-EC"/>
</dbReference>
<dbReference type="SUPFAM" id="SSF48256">
    <property type="entry name" value="Citrate synthase"/>
    <property type="match status" value="1"/>
</dbReference>
<dbReference type="EMBL" id="SNYJ01000013">
    <property type="protein sequence ID" value="TDQ37459.1"/>
    <property type="molecule type" value="Genomic_DNA"/>
</dbReference>
<protein>
    <recommendedName>
        <fullName evidence="5">Citrate synthase</fullName>
    </recommendedName>
</protein>
<dbReference type="OrthoDB" id="9800864at2"/>
<dbReference type="NCBIfam" id="NF009005">
    <property type="entry name" value="PRK12350.1"/>
    <property type="match status" value="1"/>
</dbReference>
<dbReference type="Gene3D" id="1.10.230.10">
    <property type="entry name" value="Cytochrome P450-Terp, domain 2"/>
    <property type="match status" value="1"/>
</dbReference>
<keyword evidence="9" id="KW-1185">Reference proteome</keyword>
<dbReference type="InterPro" id="IPR036969">
    <property type="entry name" value="Citrate_synthase_sf"/>
</dbReference>
<dbReference type="InterPro" id="IPR002020">
    <property type="entry name" value="Citrate_synthase"/>
</dbReference>
<evidence type="ECO:0000313" key="9">
    <source>
        <dbReference type="Proteomes" id="UP000295632"/>
    </source>
</evidence>
<feature type="active site" evidence="6">
    <location>
        <position position="253"/>
    </location>
</feature>
<gene>
    <name evidence="8" type="ORF">EV213_11394</name>
</gene>
<dbReference type="Gene3D" id="1.10.580.10">
    <property type="entry name" value="Citrate Synthase, domain 1"/>
    <property type="match status" value="1"/>
</dbReference>
<dbReference type="AlphaFoldDB" id="A0A4R6TZG2"/>
<comment type="pathway">
    <text evidence="1">Carbohydrate metabolism; tricarboxylic acid cycle.</text>
</comment>
<reference evidence="8 9" key="1">
    <citation type="submission" date="2019-03" db="EMBL/GenBank/DDBJ databases">
        <title>Genomic Encyclopedia of Type Strains, Phase IV (KMG-IV): sequencing the most valuable type-strain genomes for metagenomic binning, comparative biology and taxonomic classification.</title>
        <authorList>
            <person name="Goeker M."/>
        </authorList>
    </citation>
    <scope>NUCLEOTIDE SEQUENCE [LARGE SCALE GENOMIC DNA]</scope>
    <source>
        <strain evidence="8 9">DSM 28697</strain>
    </source>
</reference>
<sequence length="364" mass="39766">MAIVNGLADVVAAETNVSLVDGKNGVLVYRGHFAADLARHERYEDVAYLLWYGQLPSEEERVAFYEEWAQAATLPSHVENLIDQLPESYGMMETLRTAVSAMGEETYSWPASKSQALRLTSAATTIVARRYRRLQGLDPIAPDLSLSHVARFLHMLEGNVPSEAHVAALNAYMILTAEHGLNASTFTGRVIASTQSDLASALTGAIGAMKGPLHGGAPSGVIDLLEEIGSEENAETVLRGKIEAGEKLMGFGHRVYKTVDPRGQALKQITLELKGRDPWFDLANHVEKIAVDLLAEYKPGRQLYANVEFYAAAILKALQFPSALFTPTFSAARMAGWSAHVFEQNENNKIIRPAAEYIGPMPKE</sequence>
<evidence type="ECO:0000256" key="5">
    <source>
        <dbReference type="PIRNR" id="PIRNR001369"/>
    </source>
</evidence>
<evidence type="ECO:0000256" key="1">
    <source>
        <dbReference type="ARBA" id="ARBA00005163"/>
    </source>
</evidence>
<dbReference type="GO" id="GO:0006099">
    <property type="term" value="P:tricarboxylic acid cycle"/>
    <property type="evidence" value="ECO:0007669"/>
    <property type="project" value="UniProtKB-UniPathway"/>
</dbReference>
<accession>A0A4R6TZG2</accession>
<dbReference type="PRINTS" id="PR00143">
    <property type="entry name" value="CITRTSNTHASE"/>
</dbReference>
<keyword evidence="3 5" id="KW-0808">Transferase</keyword>
<dbReference type="InterPro" id="IPR024176">
    <property type="entry name" value="Citrate_synthase_bac-typ"/>
</dbReference>
<evidence type="ECO:0000256" key="6">
    <source>
        <dbReference type="PIRSR" id="PIRSR001369-1"/>
    </source>
</evidence>
<comment type="caution">
    <text evidence="8">The sequence shown here is derived from an EMBL/GenBank/DDBJ whole genome shotgun (WGS) entry which is preliminary data.</text>
</comment>
<comment type="similarity">
    <text evidence="2 5 7">Belongs to the citrate synthase family.</text>
</comment>
<dbReference type="InterPro" id="IPR016142">
    <property type="entry name" value="Citrate_synth-like_lrg_a-sub"/>
</dbReference>
<dbReference type="InterPro" id="IPR016143">
    <property type="entry name" value="Citrate_synth-like_sm_a-sub"/>
</dbReference>
<dbReference type="Pfam" id="PF00285">
    <property type="entry name" value="Citrate_synt"/>
    <property type="match status" value="1"/>
</dbReference>
<dbReference type="Proteomes" id="UP000295632">
    <property type="component" value="Unassembled WGS sequence"/>
</dbReference>
<dbReference type="GO" id="GO:0005829">
    <property type="term" value="C:cytosol"/>
    <property type="evidence" value="ECO:0007669"/>
    <property type="project" value="TreeGrafter"/>
</dbReference>
<dbReference type="RefSeq" id="WP_133581300.1">
    <property type="nucleotide sequence ID" value="NZ_SNYJ01000013.1"/>
</dbReference>
<evidence type="ECO:0000313" key="8">
    <source>
        <dbReference type="EMBL" id="TDQ37459.1"/>
    </source>
</evidence>
<feature type="active site" evidence="6">
    <location>
        <position position="308"/>
    </location>
</feature>
<organism evidence="8 9">
    <name type="scientific">Aureibacillus halotolerans</name>
    <dbReference type="NCBI Taxonomy" id="1508390"/>
    <lineage>
        <taxon>Bacteria</taxon>
        <taxon>Bacillati</taxon>
        <taxon>Bacillota</taxon>
        <taxon>Bacilli</taxon>
        <taxon>Bacillales</taxon>
        <taxon>Bacillaceae</taxon>
        <taxon>Aureibacillus</taxon>
    </lineage>
</organism>
<dbReference type="PIRSF" id="PIRSF001369">
    <property type="entry name" value="Citrate_synth"/>
    <property type="match status" value="1"/>
</dbReference>
<evidence type="ECO:0000256" key="4">
    <source>
        <dbReference type="ARBA" id="ARBA00049288"/>
    </source>
</evidence>
<proteinExistence type="inferred from homology"/>
<name>A0A4R6TZG2_9BACI</name>
<dbReference type="UniPathway" id="UPA00223"/>